<keyword evidence="5 6" id="KW-0472">Membrane</keyword>
<feature type="transmembrane region" description="Helical" evidence="6">
    <location>
        <begin position="106"/>
        <end position="130"/>
    </location>
</feature>
<dbReference type="InterPro" id="IPR001851">
    <property type="entry name" value="ABC_transp_permease"/>
</dbReference>
<feature type="transmembrane region" description="Helical" evidence="6">
    <location>
        <begin position="344"/>
        <end position="364"/>
    </location>
</feature>
<keyword evidence="4 6" id="KW-1133">Transmembrane helix</keyword>
<gene>
    <name evidence="7" type="ORF">SSP24_17810</name>
</gene>
<feature type="transmembrane region" description="Helical" evidence="6">
    <location>
        <begin position="560"/>
        <end position="578"/>
    </location>
</feature>
<feature type="transmembrane region" description="Helical" evidence="6">
    <location>
        <begin position="486"/>
        <end position="506"/>
    </location>
</feature>
<dbReference type="CDD" id="cd06581">
    <property type="entry name" value="TM_PBP1_LivM_like"/>
    <property type="match status" value="1"/>
</dbReference>
<evidence type="ECO:0000256" key="1">
    <source>
        <dbReference type="ARBA" id="ARBA00004651"/>
    </source>
</evidence>
<keyword evidence="8" id="KW-1185">Reference proteome</keyword>
<dbReference type="OrthoDB" id="9814461at2"/>
<dbReference type="GO" id="GO:0005886">
    <property type="term" value="C:plasma membrane"/>
    <property type="evidence" value="ECO:0007669"/>
    <property type="project" value="UniProtKB-SubCell"/>
</dbReference>
<feature type="transmembrane region" description="Helical" evidence="6">
    <location>
        <begin position="230"/>
        <end position="251"/>
    </location>
</feature>
<evidence type="ECO:0000256" key="3">
    <source>
        <dbReference type="ARBA" id="ARBA00022692"/>
    </source>
</evidence>
<proteinExistence type="predicted"/>
<feature type="transmembrane region" description="Helical" evidence="6">
    <location>
        <begin position="434"/>
        <end position="452"/>
    </location>
</feature>
<dbReference type="PANTHER" id="PTHR30482:SF10">
    <property type="entry name" value="HIGH-AFFINITY BRANCHED-CHAIN AMINO ACID TRANSPORT PROTEIN BRAE"/>
    <property type="match status" value="1"/>
</dbReference>
<evidence type="ECO:0000256" key="6">
    <source>
        <dbReference type="SAM" id="Phobius"/>
    </source>
</evidence>
<dbReference type="Pfam" id="PF02653">
    <property type="entry name" value="BPD_transp_2"/>
    <property type="match status" value="1"/>
</dbReference>
<feature type="transmembrane region" description="Helical" evidence="6">
    <location>
        <begin position="371"/>
        <end position="389"/>
    </location>
</feature>
<evidence type="ECO:0000256" key="5">
    <source>
        <dbReference type="ARBA" id="ARBA00023136"/>
    </source>
</evidence>
<feature type="transmembrane region" description="Helical" evidence="6">
    <location>
        <begin position="526"/>
        <end position="553"/>
    </location>
</feature>
<protein>
    <submittedName>
        <fullName evidence="7">Branched-chain amino acid ABC transporter permease</fullName>
    </submittedName>
</protein>
<feature type="transmembrane region" description="Helical" evidence="6">
    <location>
        <begin position="205"/>
        <end position="224"/>
    </location>
</feature>
<comment type="subcellular location">
    <subcellularLocation>
        <location evidence="1">Cell membrane</location>
        <topology evidence="1">Multi-pass membrane protein</topology>
    </subcellularLocation>
</comment>
<feature type="transmembrane region" description="Helical" evidence="6">
    <location>
        <begin position="285"/>
        <end position="307"/>
    </location>
</feature>
<accession>A0A4Y3VGK5</accession>
<dbReference type="InterPro" id="IPR043428">
    <property type="entry name" value="LivM-like"/>
</dbReference>
<dbReference type="EMBL" id="BJND01000012">
    <property type="protein sequence ID" value="GEC04126.1"/>
    <property type="molecule type" value="Genomic_DNA"/>
</dbReference>
<dbReference type="Proteomes" id="UP000317881">
    <property type="component" value="Unassembled WGS sequence"/>
</dbReference>
<sequence>MTTQTTAPQTPRKVDTGKHAGLIGIPPQLGRALATGGGALTIVSTFLAWTWTAEFPGDLTVYGYPGGLQVLVLIGGALTALFGLASYGIKGLRWLTPAGADSALKLSALGAFATAWFTIIAISVQLGGLVNLEPGGWVAAIATLAAVHGAFALPFDWPANEPVDPEDTTKDRILHQRRHVFAVLKASLASGTAAPARKLPAYAEILVIVAALALGLIVFTYGIGTEYDELFVGFLITAGFGFAAAAKAGLVGRVSALTAKHRNVTMIGAFVAAAAFPFTQSDDQYATIGVYILIFATVALGLNIVVGLAGLLDLGYVAFLGVGAYTAAMVSGSPSSPFDIQLPFWASALLGAAVAMVFGVIIGAPTLRLRGDYLAIVTLGFGEIFRITVLNMDGTSGPDITNGSNGISSIPNLNILGFDFGEEHTIAGFTIARFANYFLLMLLITLIVVVVFRRSSDSRIGRAWIAIREDETAALAMGINGFRVKLIAFALGAALAGLAGTVQAHVTYTVTPEQYQFAHVVPPNSAFLLAAVVLGGMGTISGPLVGAALLYLIPAKLQFLGDYQLFAFGLALVLLMRFRPEGLIPNRRRQLEFHEETEAPTVLSKAGA</sequence>
<dbReference type="PANTHER" id="PTHR30482">
    <property type="entry name" value="HIGH-AFFINITY BRANCHED-CHAIN AMINO ACID TRANSPORT SYSTEM PERMEASE"/>
    <property type="match status" value="1"/>
</dbReference>
<evidence type="ECO:0000313" key="8">
    <source>
        <dbReference type="Proteomes" id="UP000317881"/>
    </source>
</evidence>
<feature type="transmembrane region" description="Helical" evidence="6">
    <location>
        <begin position="314"/>
        <end position="332"/>
    </location>
</feature>
<organism evidence="7 8">
    <name type="scientific">Streptomyces spinoverrucosus</name>
    <dbReference type="NCBI Taxonomy" id="284043"/>
    <lineage>
        <taxon>Bacteria</taxon>
        <taxon>Bacillati</taxon>
        <taxon>Actinomycetota</taxon>
        <taxon>Actinomycetes</taxon>
        <taxon>Kitasatosporales</taxon>
        <taxon>Streptomycetaceae</taxon>
        <taxon>Streptomyces</taxon>
    </lineage>
</organism>
<name>A0A4Y3VGK5_9ACTN</name>
<evidence type="ECO:0000256" key="2">
    <source>
        <dbReference type="ARBA" id="ARBA00022475"/>
    </source>
</evidence>
<reference evidence="7 8" key="1">
    <citation type="submission" date="2019-06" db="EMBL/GenBank/DDBJ databases">
        <title>Whole genome shotgun sequence of Streptomyces spinoverrucosus NBRC 14228.</title>
        <authorList>
            <person name="Hosoyama A."/>
            <person name="Uohara A."/>
            <person name="Ohji S."/>
            <person name="Ichikawa N."/>
        </authorList>
    </citation>
    <scope>NUCLEOTIDE SEQUENCE [LARGE SCALE GENOMIC DNA]</scope>
    <source>
        <strain evidence="7 8">NBRC 14228</strain>
    </source>
</reference>
<keyword evidence="3 6" id="KW-0812">Transmembrane</keyword>
<dbReference type="GO" id="GO:0015658">
    <property type="term" value="F:branched-chain amino acid transmembrane transporter activity"/>
    <property type="evidence" value="ECO:0007669"/>
    <property type="project" value="InterPro"/>
</dbReference>
<comment type="caution">
    <text evidence="7">The sequence shown here is derived from an EMBL/GenBank/DDBJ whole genome shotgun (WGS) entry which is preliminary data.</text>
</comment>
<feature type="transmembrane region" description="Helical" evidence="6">
    <location>
        <begin position="32"/>
        <end position="52"/>
    </location>
</feature>
<evidence type="ECO:0000313" key="7">
    <source>
        <dbReference type="EMBL" id="GEC04126.1"/>
    </source>
</evidence>
<keyword evidence="2" id="KW-1003">Cell membrane</keyword>
<evidence type="ECO:0000256" key="4">
    <source>
        <dbReference type="ARBA" id="ARBA00022989"/>
    </source>
</evidence>
<dbReference type="AlphaFoldDB" id="A0A4Y3VGK5"/>
<feature type="transmembrane region" description="Helical" evidence="6">
    <location>
        <begin position="64"/>
        <end position="85"/>
    </location>
</feature>
<dbReference type="RefSeq" id="WP_141308620.1">
    <property type="nucleotide sequence ID" value="NZ_BJND01000012.1"/>
</dbReference>